<name>A0AAV7K6F2_9METZ</name>
<dbReference type="EMBL" id="JAKMXF010000166">
    <property type="protein sequence ID" value="KAI6656044.1"/>
    <property type="molecule type" value="Genomic_DNA"/>
</dbReference>
<dbReference type="PANTHER" id="PTHR45913">
    <property type="entry name" value="EPM2A-INTERACTING PROTEIN 1"/>
    <property type="match status" value="1"/>
</dbReference>
<dbReference type="InterPro" id="IPR036397">
    <property type="entry name" value="RNaseH_sf"/>
</dbReference>
<dbReference type="Gene3D" id="3.30.420.10">
    <property type="entry name" value="Ribonuclease H-like superfamily/Ribonuclease H"/>
    <property type="match status" value="1"/>
</dbReference>
<evidence type="ECO:0000313" key="2">
    <source>
        <dbReference type="Proteomes" id="UP001165289"/>
    </source>
</evidence>
<dbReference type="PANTHER" id="PTHR45913:SF21">
    <property type="entry name" value="DUF4371 DOMAIN-CONTAINING PROTEIN"/>
    <property type="match status" value="1"/>
</dbReference>
<comment type="caution">
    <text evidence="1">The sequence shown here is derived from an EMBL/GenBank/DDBJ whole genome shotgun (WGS) entry which is preliminary data.</text>
</comment>
<evidence type="ECO:0000313" key="1">
    <source>
        <dbReference type="EMBL" id="KAI6656044.1"/>
    </source>
</evidence>
<keyword evidence="2" id="KW-1185">Reference proteome</keyword>
<dbReference type="AlphaFoldDB" id="A0AAV7K6F2"/>
<accession>A0AAV7K6F2</accession>
<reference evidence="1 2" key="1">
    <citation type="journal article" date="2023" name="BMC Biol.">
        <title>The compact genome of the sponge Oopsacas minuta (Hexactinellida) is lacking key metazoan core genes.</title>
        <authorList>
            <person name="Santini S."/>
            <person name="Schenkelaars Q."/>
            <person name="Jourda C."/>
            <person name="Duchesne M."/>
            <person name="Belahbib H."/>
            <person name="Rocher C."/>
            <person name="Selva M."/>
            <person name="Riesgo A."/>
            <person name="Vervoort M."/>
            <person name="Leys S.P."/>
            <person name="Kodjabachian L."/>
            <person name="Le Bivic A."/>
            <person name="Borchiellini C."/>
            <person name="Claverie J.M."/>
            <person name="Renard E."/>
        </authorList>
    </citation>
    <scope>NUCLEOTIDE SEQUENCE [LARGE SCALE GENOMIC DNA]</scope>
    <source>
        <strain evidence="1">SPO-2</strain>
    </source>
</reference>
<protein>
    <submittedName>
        <fullName evidence="1">General transcription factor II-I repeat domain-containing protein 2-like</fullName>
    </submittedName>
</protein>
<organism evidence="1 2">
    <name type="scientific">Oopsacas minuta</name>
    <dbReference type="NCBI Taxonomy" id="111878"/>
    <lineage>
        <taxon>Eukaryota</taxon>
        <taxon>Metazoa</taxon>
        <taxon>Porifera</taxon>
        <taxon>Hexactinellida</taxon>
        <taxon>Hexasterophora</taxon>
        <taxon>Lyssacinosida</taxon>
        <taxon>Leucopsacidae</taxon>
        <taxon>Oopsacas</taxon>
    </lineage>
</organism>
<dbReference type="GO" id="GO:0003676">
    <property type="term" value="F:nucleic acid binding"/>
    <property type="evidence" value="ECO:0007669"/>
    <property type="project" value="InterPro"/>
</dbReference>
<gene>
    <name evidence="1" type="ORF">LOD99_1778</name>
</gene>
<dbReference type="Proteomes" id="UP001165289">
    <property type="component" value="Unassembled WGS sequence"/>
</dbReference>
<proteinExistence type="predicted"/>
<sequence>MYCIFFYSNGPVCQICVPKYQTITGSFYTNECLTEVEKFYQNRRPRTGTRGLRILHDNARPHKTKLAREKLEAMKIVELDYSPYSPDLAPCDFWLFPMLMKYLSGRKFENRAQMGSRYKVAEIIAKKPKPFSDGEFIKECLRSVAEIIYPDKTDQISKISLSHQTIARRIVDLSCSIENTLILRASNFRFYSLALDESTDATDTAQVAIFIRGIDDDFNITEEMAALVH</sequence>